<accession>A0A9E6R747</accession>
<organism evidence="1 2">
    <name type="scientific">Chenggangzhangella methanolivorans</name>
    <dbReference type="NCBI Taxonomy" id="1437009"/>
    <lineage>
        <taxon>Bacteria</taxon>
        <taxon>Pseudomonadati</taxon>
        <taxon>Pseudomonadota</taxon>
        <taxon>Alphaproteobacteria</taxon>
        <taxon>Hyphomicrobiales</taxon>
        <taxon>Methylopilaceae</taxon>
        <taxon>Chenggangzhangella</taxon>
    </lineage>
</organism>
<reference evidence="1" key="1">
    <citation type="submission" date="2021-08" db="EMBL/GenBank/DDBJ databases">
        <authorList>
            <person name="Zhang H."/>
            <person name="Xu M."/>
            <person name="Yu Z."/>
            <person name="Yang L."/>
            <person name="Cai Y."/>
        </authorList>
    </citation>
    <scope>NUCLEOTIDE SEQUENCE</scope>
    <source>
        <strain evidence="1">CHL1</strain>
    </source>
</reference>
<keyword evidence="2" id="KW-1185">Reference proteome</keyword>
<dbReference type="EMBL" id="CP081869">
    <property type="protein sequence ID" value="QZN99203.1"/>
    <property type="molecule type" value="Genomic_DNA"/>
</dbReference>
<dbReference type="KEGG" id="cmet:K6K41_20630"/>
<gene>
    <name evidence="1" type="ORF">K6K41_20630</name>
</gene>
<name>A0A9E6R747_9HYPH</name>
<evidence type="ECO:0000313" key="1">
    <source>
        <dbReference type="EMBL" id="QZN99203.1"/>
    </source>
</evidence>
<dbReference type="RefSeq" id="WP_261402245.1">
    <property type="nucleotide sequence ID" value="NZ_CP081869.1"/>
</dbReference>
<proteinExistence type="predicted"/>
<protein>
    <submittedName>
        <fullName evidence="1">Uncharacterized protein</fullName>
    </submittedName>
</protein>
<evidence type="ECO:0000313" key="2">
    <source>
        <dbReference type="Proteomes" id="UP000825701"/>
    </source>
</evidence>
<dbReference type="Proteomes" id="UP000825701">
    <property type="component" value="Chromosome"/>
</dbReference>
<sequence length="70" mass="7480">MEPFSKFQAPMDETAAAYNAILPEGFPVTLKTVSIVELQFSGNVVKELYRISLEDGSVTDVATGKTAAAN</sequence>
<dbReference type="AlphaFoldDB" id="A0A9E6R747"/>